<dbReference type="Proteomes" id="UP000023152">
    <property type="component" value="Unassembled WGS sequence"/>
</dbReference>
<reference evidence="1 2" key="1">
    <citation type="journal article" date="2013" name="Curr. Biol.">
        <title>The Genome of the Foraminiferan Reticulomyxa filosa.</title>
        <authorList>
            <person name="Glockner G."/>
            <person name="Hulsmann N."/>
            <person name="Schleicher M."/>
            <person name="Noegel A.A."/>
            <person name="Eichinger L."/>
            <person name="Gallinger C."/>
            <person name="Pawlowski J."/>
            <person name="Sierra R."/>
            <person name="Euteneuer U."/>
            <person name="Pillet L."/>
            <person name="Moustafa A."/>
            <person name="Platzer M."/>
            <person name="Groth M."/>
            <person name="Szafranski K."/>
            <person name="Schliwa M."/>
        </authorList>
    </citation>
    <scope>NUCLEOTIDE SEQUENCE [LARGE SCALE GENOMIC DNA]</scope>
</reference>
<dbReference type="EMBL" id="ASPP01006197">
    <property type="protein sequence ID" value="ETO29191.1"/>
    <property type="molecule type" value="Genomic_DNA"/>
</dbReference>
<evidence type="ECO:0000313" key="2">
    <source>
        <dbReference type="Proteomes" id="UP000023152"/>
    </source>
</evidence>
<protein>
    <submittedName>
        <fullName evidence="1">Uncharacterized protein</fullName>
    </submittedName>
</protein>
<sequence>MGIIQWDFAQGHSPVCGDKRYEHIKMNWHPSPSGHRMDSGMIAYYLIRSALQFIQKYKSEIARLAPKDLDAFLSEKSGNWIKYFYTKDINHFPSPKFCLPYCTTVPYSLIPFHPMEWNIGFRMQDYVLNNNLTESGWKLGNFDFEQESWFDDKIGGQASVDHKFVYLPMEGSFDRFYTNYKRSNEKNWDMYCRQKEYDLRVSIKIPSNGHGSLFVSTGVGENRFGQLYNLYLERLYDAPQLNFNNNDKPWFLGLDLSFHCDNSDDYAVGCHIHNLTKGEKYYLSVVVKDVKNIDMYKNGIGVIAVNLNYYTKINQASVILKQLLKKFFKIIYENIIMKNKDIKQKFRQFAVKI</sequence>
<organism evidence="1 2">
    <name type="scientific">Reticulomyxa filosa</name>
    <dbReference type="NCBI Taxonomy" id="46433"/>
    <lineage>
        <taxon>Eukaryota</taxon>
        <taxon>Sar</taxon>
        <taxon>Rhizaria</taxon>
        <taxon>Retaria</taxon>
        <taxon>Foraminifera</taxon>
        <taxon>Monothalamids</taxon>
        <taxon>Reticulomyxidae</taxon>
        <taxon>Reticulomyxa</taxon>
    </lineage>
</organism>
<gene>
    <name evidence="1" type="ORF">RFI_07939</name>
</gene>
<keyword evidence="2" id="KW-1185">Reference proteome</keyword>
<name>X6NT51_RETFI</name>
<proteinExistence type="predicted"/>
<evidence type="ECO:0000313" key="1">
    <source>
        <dbReference type="EMBL" id="ETO29191.1"/>
    </source>
</evidence>
<dbReference type="AlphaFoldDB" id="X6NT51"/>
<comment type="caution">
    <text evidence="1">The sequence shown here is derived from an EMBL/GenBank/DDBJ whole genome shotgun (WGS) entry which is preliminary data.</text>
</comment>
<accession>X6NT51</accession>